<dbReference type="Pfam" id="PF01593">
    <property type="entry name" value="Amino_oxidase"/>
    <property type="match status" value="1"/>
</dbReference>
<dbReference type="EMBL" id="FWFF01000013">
    <property type="protein sequence ID" value="SLM97660.1"/>
    <property type="molecule type" value="Genomic_DNA"/>
</dbReference>
<evidence type="ECO:0000313" key="16">
    <source>
        <dbReference type="Proteomes" id="UP000196581"/>
    </source>
</evidence>
<dbReference type="SUPFAM" id="SSF51905">
    <property type="entry name" value="FAD/NAD(P)-binding domain"/>
    <property type="match status" value="1"/>
</dbReference>
<evidence type="ECO:0000256" key="10">
    <source>
        <dbReference type="ARBA" id="ARBA00023002"/>
    </source>
</evidence>
<comment type="function">
    <text evidence="3 12">Involved in coproporphyrin-dependent heme b biosynthesis. Catalyzes the oxidation of coproporphyrinogen III to coproporphyrin III.</text>
</comment>
<comment type="subcellular location">
    <subcellularLocation>
        <location evidence="12">Cytoplasm</location>
    </subcellularLocation>
</comment>
<dbReference type="GO" id="GO:0005737">
    <property type="term" value="C:cytoplasm"/>
    <property type="evidence" value="ECO:0007669"/>
    <property type="project" value="UniProtKB-SubCell"/>
</dbReference>
<evidence type="ECO:0000256" key="11">
    <source>
        <dbReference type="ARBA" id="ARBA00023133"/>
    </source>
</evidence>
<sequence>MPQSIAVVGAGVSGLTAAYAALQRGADVTVFESAEIAGGCLSRTDLGGHLPVGADDGAEASLHRRPEARGLVEELGLSPVFPSRAHGSRLITPRGPAPIPAGTLMGVPADPESLRGVLSEEGIARAHAEVLTPAIEGDVSCGDFLAARLGDELVDRVLDPLIGGVYAGRCRELSLEATLPALLPAARAGTSVREAVAEVLAARTRTSGADIPGAGWRAPAPTAAGGEQEPPPVFLSLPGGINGLVTALTDALSARAAVLRLGTRVRAVTPGGRAPVVSTDAGAEAFDAVIVALPAWAAHDVLSAGSPDSGDSAAGGLTALLQQIDYATSAVLTGVMRDSGAGLEGSGFLVPPSAGGLVKASTFSSNKWPWMADALPEHHHVVRVSIGRRGDEAWTLQDDETLLDTAFAEWREHTGYEGDLVHAEVKRWERALPQYRPGHAQLVGSIDAAAADLPGIAVTGSYLEGVGIPACIGRARSTVDRLLS</sequence>
<dbReference type="Gene3D" id="1.10.3110.10">
    <property type="entry name" value="protoporphyrinogen ix oxidase, domain 3"/>
    <property type="match status" value="1"/>
</dbReference>
<evidence type="ECO:0000256" key="1">
    <source>
        <dbReference type="ARBA" id="ARBA00001755"/>
    </source>
</evidence>
<keyword evidence="9 12" id="KW-0274">FAD</keyword>
<dbReference type="Gene3D" id="3.50.50.60">
    <property type="entry name" value="FAD/NAD(P)-binding domain"/>
    <property type="match status" value="1"/>
</dbReference>
<dbReference type="SUPFAM" id="SSF54373">
    <property type="entry name" value="FAD-linked reductases, C-terminal domain"/>
    <property type="match status" value="1"/>
</dbReference>
<evidence type="ECO:0000256" key="2">
    <source>
        <dbReference type="ARBA" id="ARBA00001974"/>
    </source>
</evidence>
<dbReference type="EC" id="1.3.3.15" evidence="6 12"/>
<keyword evidence="12" id="KW-0963">Cytoplasm</keyword>
<dbReference type="UniPathway" id="UPA00252"/>
<evidence type="ECO:0000256" key="12">
    <source>
        <dbReference type="RuleBase" id="RU364052"/>
    </source>
</evidence>
<dbReference type="NCBIfam" id="TIGR00562">
    <property type="entry name" value="proto_IX_ox"/>
    <property type="match status" value="1"/>
</dbReference>
<accession>A0A1X6XEW3</accession>
<dbReference type="InterPro" id="IPR002937">
    <property type="entry name" value="Amino_oxidase"/>
</dbReference>
<dbReference type="PANTHER" id="PTHR42923">
    <property type="entry name" value="PROTOPORPHYRINOGEN OXIDASE"/>
    <property type="match status" value="1"/>
</dbReference>
<evidence type="ECO:0000256" key="13">
    <source>
        <dbReference type="SAM" id="MobiDB-lite"/>
    </source>
</evidence>
<comment type="pathway">
    <text evidence="4 12">Porphyrin-containing compound metabolism; protoheme biosynthesis.</text>
</comment>
<reference evidence="16" key="1">
    <citation type="submission" date="2017-02" db="EMBL/GenBank/DDBJ databases">
        <authorList>
            <person name="Dridi B."/>
        </authorList>
    </citation>
    <scope>NUCLEOTIDE SEQUENCE [LARGE SCALE GENOMIC DNA]</scope>
    <source>
        <strain evidence="16">B Co 03.10</strain>
    </source>
</reference>
<feature type="region of interest" description="Disordered" evidence="13">
    <location>
        <begin position="210"/>
        <end position="230"/>
    </location>
</feature>
<comment type="catalytic activity">
    <reaction evidence="1">
        <text>coproporphyrinogen III + 3 O2 = coproporphyrin III + 3 H2O2</text>
        <dbReference type="Rhea" id="RHEA:43436"/>
        <dbReference type="ChEBI" id="CHEBI:15379"/>
        <dbReference type="ChEBI" id="CHEBI:16240"/>
        <dbReference type="ChEBI" id="CHEBI:57309"/>
        <dbReference type="ChEBI" id="CHEBI:131725"/>
        <dbReference type="EC" id="1.3.3.15"/>
    </reaction>
    <physiologicalReaction direction="left-to-right" evidence="1">
        <dbReference type="Rhea" id="RHEA:43437"/>
    </physiologicalReaction>
</comment>
<organism evidence="15 16">
    <name type="scientific">Brevibacterium yomogidense</name>
    <dbReference type="NCBI Taxonomy" id="946573"/>
    <lineage>
        <taxon>Bacteria</taxon>
        <taxon>Bacillati</taxon>
        <taxon>Actinomycetota</taxon>
        <taxon>Actinomycetes</taxon>
        <taxon>Micrococcales</taxon>
        <taxon>Brevibacteriaceae</taxon>
        <taxon>Brevibacterium</taxon>
    </lineage>
</organism>
<evidence type="ECO:0000313" key="15">
    <source>
        <dbReference type="EMBL" id="SLM97660.1"/>
    </source>
</evidence>
<dbReference type="RefSeq" id="WP_087006847.1">
    <property type="nucleotide sequence ID" value="NZ_FWFF01000013.1"/>
</dbReference>
<feature type="domain" description="Amine oxidase" evidence="14">
    <location>
        <begin position="12"/>
        <end position="483"/>
    </location>
</feature>
<dbReference type="AlphaFoldDB" id="A0A1X6XEW3"/>
<dbReference type="PANTHER" id="PTHR42923:SF3">
    <property type="entry name" value="PROTOPORPHYRINOGEN OXIDASE"/>
    <property type="match status" value="1"/>
</dbReference>
<dbReference type="InterPro" id="IPR050464">
    <property type="entry name" value="Zeta_carotene_desat/Oxidored"/>
</dbReference>
<keyword evidence="8 12" id="KW-0285">Flavoprotein</keyword>
<dbReference type="InterPro" id="IPR036188">
    <property type="entry name" value="FAD/NAD-bd_sf"/>
</dbReference>
<evidence type="ECO:0000256" key="3">
    <source>
        <dbReference type="ARBA" id="ARBA00002185"/>
    </source>
</evidence>
<name>A0A1X6XEW3_9MICO</name>
<protein>
    <recommendedName>
        <fullName evidence="7 12">Coproporphyrinogen III oxidase</fullName>
        <ecNumber evidence="6 12">1.3.3.15</ecNumber>
    </recommendedName>
</protein>
<keyword evidence="16" id="KW-1185">Reference proteome</keyword>
<keyword evidence="10 12" id="KW-0560">Oxidoreductase</keyword>
<evidence type="ECO:0000256" key="7">
    <source>
        <dbReference type="ARBA" id="ARBA00019046"/>
    </source>
</evidence>
<evidence type="ECO:0000256" key="9">
    <source>
        <dbReference type="ARBA" id="ARBA00022827"/>
    </source>
</evidence>
<dbReference type="InterPro" id="IPR004572">
    <property type="entry name" value="Protoporphyrinogen_oxidase"/>
</dbReference>
<proteinExistence type="inferred from homology"/>
<dbReference type="GO" id="GO:0006783">
    <property type="term" value="P:heme biosynthetic process"/>
    <property type="evidence" value="ECO:0007669"/>
    <property type="project" value="UniProtKB-UniRule"/>
</dbReference>
<gene>
    <name evidence="15" type="ORF">FM105_07470</name>
</gene>
<dbReference type="GO" id="GO:0004729">
    <property type="term" value="F:oxygen-dependent protoporphyrinogen oxidase activity"/>
    <property type="evidence" value="ECO:0007669"/>
    <property type="project" value="UniProtKB-UniRule"/>
</dbReference>
<evidence type="ECO:0000256" key="8">
    <source>
        <dbReference type="ARBA" id="ARBA00022630"/>
    </source>
</evidence>
<evidence type="ECO:0000256" key="5">
    <source>
        <dbReference type="ARBA" id="ARBA00008310"/>
    </source>
</evidence>
<dbReference type="Proteomes" id="UP000196581">
    <property type="component" value="Unassembled WGS sequence"/>
</dbReference>
<dbReference type="Gene3D" id="3.90.660.20">
    <property type="entry name" value="Protoporphyrinogen oxidase, mitochondrial, domain 2"/>
    <property type="match status" value="1"/>
</dbReference>
<evidence type="ECO:0000256" key="4">
    <source>
        <dbReference type="ARBA" id="ARBA00004744"/>
    </source>
</evidence>
<evidence type="ECO:0000259" key="14">
    <source>
        <dbReference type="Pfam" id="PF01593"/>
    </source>
</evidence>
<comment type="cofactor">
    <cofactor evidence="2 12">
        <name>FAD</name>
        <dbReference type="ChEBI" id="CHEBI:57692"/>
    </cofactor>
</comment>
<evidence type="ECO:0000256" key="6">
    <source>
        <dbReference type="ARBA" id="ARBA00012402"/>
    </source>
</evidence>
<comment type="similarity">
    <text evidence="5 12">Belongs to the protoporphyrinogen/coproporphyrinogen oxidase family. Coproporphyrinogen III oxidase subfamily.</text>
</comment>
<keyword evidence="11 12" id="KW-0350">Heme biosynthesis</keyword>